<evidence type="ECO:0000256" key="2">
    <source>
        <dbReference type="ARBA" id="ARBA00022602"/>
    </source>
</evidence>
<reference evidence="8" key="2">
    <citation type="submission" date="2013-12" db="EMBL/GenBank/DDBJ databases">
        <title>Evolution of pathogenesis and genome organization in the Tremellales.</title>
        <authorList>
            <person name="Cuomo C."/>
            <person name="Litvintseva A."/>
            <person name="Heitman J."/>
            <person name="Chen Y."/>
            <person name="Sun S."/>
            <person name="Springer D."/>
            <person name="Dromer F."/>
            <person name="Young S."/>
            <person name="Zeng Q."/>
            <person name="Chapman S."/>
            <person name="Gujja S."/>
            <person name="Saif S."/>
            <person name="Birren B."/>
        </authorList>
    </citation>
    <scope>NUCLEOTIDE SEQUENCE [LARGE SCALE GENOMIC DNA]</scope>
    <source>
        <strain evidence="8">CBS 10435</strain>
    </source>
</reference>
<dbReference type="FunFam" id="1.25.40.120:FF:000010">
    <property type="entry name" value="Geranylgeranyl transferase type-2 subunit alpha"/>
    <property type="match status" value="1"/>
</dbReference>
<keyword evidence="4" id="KW-0677">Repeat</keyword>
<comment type="similarity">
    <text evidence="1 6">Belongs to the protein prenyltransferase subunit alpha family.</text>
</comment>
<sequence length="378" mass="44606">MDRMDGWLSRYMVASELATLRNDRLDLHLVDTSSTEQVVGDDEQDHNDNLEIHGIKRTRLTPQAAEAKRLKEQSKIEAYLALEQDVLGRKHRKDYNIESLDQTTRLLDLNPEFYTIWNYRRNILLGLFPSLSPEEVVSHLTTDLRLTTSYLLVHPKVYWIWNHRKWCLESVPDGPGDTVTWKEEFWKGELKLVEKMLDADSRNFHAWDYRRYVLSSLPTQRPLSDELKYTQTKIESNFSNFSAWHCRTKTLSAIWEKEGTNQQEINKTKDEEFELITQALWTDPNDQSGWLYHRWLIGSEPPLGVLQIEIKNIKDLYEAEPDSKWCINALAHYTLLLSKDPSTTQEDQLKLKEEARSLYKKLEEVDIDRKERYRDMGT</sequence>
<name>A0A1B9IMM4_9TREE</name>
<evidence type="ECO:0000256" key="6">
    <source>
        <dbReference type="RuleBase" id="RU367120"/>
    </source>
</evidence>
<dbReference type="PANTHER" id="PTHR11129">
    <property type="entry name" value="PROTEIN FARNESYLTRANSFERASE ALPHA SUBUNIT/RAB GERANYLGERANYL TRANSFERASE ALPHA SUBUNIT"/>
    <property type="match status" value="1"/>
</dbReference>
<dbReference type="SUPFAM" id="SSF48439">
    <property type="entry name" value="Protein prenylyltransferase"/>
    <property type="match status" value="1"/>
</dbReference>
<dbReference type="PANTHER" id="PTHR11129:SF2">
    <property type="entry name" value="GERANYLGERANYL TRANSFERASE TYPE-2 SUBUNIT ALPHA"/>
    <property type="match status" value="1"/>
</dbReference>
<comment type="catalytic activity">
    <reaction evidence="5 6">
        <text>geranylgeranyl diphosphate + L-cysteinyl-[protein] = S-geranylgeranyl-L-cysteinyl-[protein] + diphosphate</text>
        <dbReference type="Rhea" id="RHEA:21240"/>
        <dbReference type="Rhea" id="RHEA-COMP:10131"/>
        <dbReference type="Rhea" id="RHEA-COMP:11537"/>
        <dbReference type="ChEBI" id="CHEBI:29950"/>
        <dbReference type="ChEBI" id="CHEBI:33019"/>
        <dbReference type="ChEBI" id="CHEBI:57533"/>
        <dbReference type="ChEBI" id="CHEBI:86021"/>
        <dbReference type="EC" id="2.5.1.60"/>
    </reaction>
</comment>
<accession>A0A1B9IMM4</accession>
<dbReference type="PROSITE" id="PS51147">
    <property type="entry name" value="PFTA"/>
    <property type="match status" value="5"/>
</dbReference>
<dbReference type="Proteomes" id="UP000092583">
    <property type="component" value="Unassembled WGS sequence"/>
</dbReference>
<keyword evidence="2 6" id="KW-0637">Prenyltransferase</keyword>
<reference evidence="7 8" key="1">
    <citation type="submission" date="2013-07" db="EMBL/GenBank/DDBJ databases">
        <title>The Genome Sequence of Kwoniella mangroviensis CBS10435.</title>
        <authorList>
            <consortium name="The Broad Institute Genome Sequencing Platform"/>
            <person name="Cuomo C."/>
            <person name="Litvintseva A."/>
            <person name="Chen Y."/>
            <person name="Heitman J."/>
            <person name="Sun S."/>
            <person name="Springer D."/>
            <person name="Dromer F."/>
            <person name="Young S.K."/>
            <person name="Zeng Q."/>
            <person name="Gargeya S."/>
            <person name="Fitzgerald M."/>
            <person name="Abouelleil A."/>
            <person name="Alvarado L."/>
            <person name="Berlin A.M."/>
            <person name="Chapman S.B."/>
            <person name="Dewar J."/>
            <person name="Goldberg J."/>
            <person name="Griggs A."/>
            <person name="Gujja S."/>
            <person name="Hansen M."/>
            <person name="Howarth C."/>
            <person name="Imamovic A."/>
            <person name="Larimer J."/>
            <person name="McCowan C."/>
            <person name="Murphy C."/>
            <person name="Pearson M."/>
            <person name="Priest M."/>
            <person name="Roberts A."/>
            <person name="Saif S."/>
            <person name="Shea T."/>
            <person name="Sykes S."/>
            <person name="Wortman J."/>
            <person name="Nusbaum C."/>
            <person name="Birren B."/>
        </authorList>
    </citation>
    <scope>NUCLEOTIDE SEQUENCE [LARGE SCALE GENOMIC DNA]</scope>
    <source>
        <strain evidence="7 8">CBS 10435</strain>
    </source>
</reference>
<evidence type="ECO:0000313" key="8">
    <source>
        <dbReference type="Proteomes" id="UP000092583"/>
    </source>
</evidence>
<comment type="function">
    <text evidence="6">Catalyzes the transfer of a geranyl-geranyl moiety from geranyl-geranyl pyrophosphate to cysteines occuring in specific C-terminal amino acid sequences.</text>
</comment>
<dbReference type="STRING" id="1331196.A0A1B9IMM4"/>
<dbReference type="OrthoDB" id="1658at2759"/>
<gene>
    <name evidence="7" type="ORF">L486_05680</name>
</gene>
<dbReference type="Gene3D" id="1.25.40.120">
    <property type="entry name" value="Protein prenylyltransferase"/>
    <property type="match status" value="1"/>
</dbReference>
<keyword evidence="3 6" id="KW-0808">Transferase</keyword>
<dbReference type="EC" id="2.5.1.60" evidence="6"/>
<dbReference type="GO" id="GO:0005968">
    <property type="term" value="C:Rab-protein geranylgeranyltransferase complex"/>
    <property type="evidence" value="ECO:0007669"/>
    <property type="project" value="TreeGrafter"/>
</dbReference>
<keyword evidence="8" id="KW-1185">Reference proteome</keyword>
<organism evidence="7 8">
    <name type="scientific">Kwoniella mangroviensis CBS 10435</name>
    <dbReference type="NCBI Taxonomy" id="1331196"/>
    <lineage>
        <taxon>Eukaryota</taxon>
        <taxon>Fungi</taxon>
        <taxon>Dikarya</taxon>
        <taxon>Basidiomycota</taxon>
        <taxon>Agaricomycotina</taxon>
        <taxon>Tremellomycetes</taxon>
        <taxon>Tremellales</taxon>
        <taxon>Cryptococcaceae</taxon>
        <taxon>Kwoniella</taxon>
    </lineage>
</organism>
<evidence type="ECO:0000313" key="7">
    <source>
        <dbReference type="EMBL" id="OCF56825.1"/>
    </source>
</evidence>
<dbReference type="AlphaFoldDB" id="A0A1B9IMM4"/>
<dbReference type="Pfam" id="PF01239">
    <property type="entry name" value="PPTA"/>
    <property type="match status" value="5"/>
</dbReference>
<evidence type="ECO:0000256" key="4">
    <source>
        <dbReference type="ARBA" id="ARBA00022737"/>
    </source>
</evidence>
<dbReference type="InterPro" id="IPR002088">
    <property type="entry name" value="Prenyl_trans_a"/>
</dbReference>
<dbReference type="GO" id="GO:0097354">
    <property type="term" value="P:prenylation"/>
    <property type="evidence" value="ECO:0007669"/>
    <property type="project" value="UniProtKB-UniRule"/>
</dbReference>
<evidence type="ECO:0000256" key="3">
    <source>
        <dbReference type="ARBA" id="ARBA00022679"/>
    </source>
</evidence>
<evidence type="ECO:0000256" key="5">
    <source>
        <dbReference type="ARBA" id="ARBA00047658"/>
    </source>
</evidence>
<evidence type="ECO:0000256" key="1">
    <source>
        <dbReference type="ARBA" id="ARBA00006734"/>
    </source>
</evidence>
<proteinExistence type="inferred from homology"/>
<dbReference type="GO" id="GO:0004663">
    <property type="term" value="F:Rab geranylgeranyltransferase activity"/>
    <property type="evidence" value="ECO:0007669"/>
    <property type="project" value="UniProtKB-UniRule"/>
</dbReference>
<dbReference type="EMBL" id="KI669464">
    <property type="protein sequence ID" value="OCF56825.1"/>
    <property type="molecule type" value="Genomic_DNA"/>
</dbReference>
<protein>
    <recommendedName>
        <fullName evidence="6">Geranylgeranyl transferase type-2 subunit alpha</fullName>
        <ecNumber evidence="6">2.5.1.60</ecNumber>
    </recommendedName>
    <alternativeName>
        <fullName evidence="6">Geranylgeranyl transferase type II subunit alpha</fullName>
    </alternativeName>
</protein>